<dbReference type="InterPro" id="IPR036259">
    <property type="entry name" value="MFS_trans_sf"/>
</dbReference>
<keyword evidence="4 5" id="KW-0472">Membrane</keyword>
<evidence type="ECO:0000256" key="2">
    <source>
        <dbReference type="ARBA" id="ARBA00022692"/>
    </source>
</evidence>
<feature type="transmembrane region" description="Helical" evidence="5">
    <location>
        <begin position="54"/>
        <end position="74"/>
    </location>
</feature>
<evidence type="ECO:0000256" key="5">
    <source>
        <dbReference type="SAM" id="Phobius"/>
    </source>
</evidence>
<sequence>MIGLIGVNWTNAEPLKSWIVLILFLINNLSASAGLMPIAWTLLSEIFPAKSKNIASNLSTVTFFVITFCMTKYYPDYSNLVEFYNVFTINGIIGIFGCIYFYFCLPETENKTLQEISEFFK</sequence>
<proteinExistence type="evidence at transcript level"/>
<dbReference type="Gene3D" id="1.20.1250.20">
    <property type="entry name" value="MFS general substrate transporter like domains"/>
    <property type="match status" value="1"/>
</dbReference>
<dbReference type="SUPFAM" id="SSF103473">
    <property type="entry name" value="MFS general substrate transporter"/>
    <property type="match status" value="1"/>
</dbReference>
<dbReference type="AlphaFoldDB" id="C4WWX5"/>
<dbReference type="EMBL" id="AK342332">
    <property type="protein sequence ID" value="BAH72395.1"/>
    <property type="molecule type" value="mRNA"/>
</dbReference>
<dbReference type="GO" id="GO:0016020">
    <property type="term" value="C:membrane"/>
    <property type="evidence" value="ECO:0007669"/>
    <property type="project" value="UniProtKB-SubCell"/>
</dbReference>
<evidence type="ECO:0000256" key="4">
    <source>
        <dbReference type="ARBA" id="ARBA00023136"/>
    </source>
</evidence>
<dbReference type="InterPro" id="IPR005828">
    <property type="entry name" value="MFS_sugar_transport-like"/>
</dbReference>
<dbReference type="PANTHER" id="PTHR48021">
    <property type="match status" value="1"/>
</dbReference>
<gene>
    <name evidence="6" type="primary">ACYPI000755</name>
</gene>
<keyword evidence="2 5" id="KW-0812">Transmembrane</keyword>
<comment type="subcellular location">
    <subcellularLocation>
        <location evidence="1">Membrane</location>
    </subcellularLocation>
</comment>
<accession>C4WWX5</accession>
<organism evidence="6">
    <name type="scientific">Acyrthosiphon pisum</name>
    <name type="common">Pea aphid</name>
    <dbReference type="NCBI Taxonomy" id="7029"/>
    <lineage>
        <taxon>Eukaryota</taxon>
        <taxon>Metazoa</taxon>
        <taxon>Ecdysozoa</taxon>
        <taxon>Arthropoda</taxon>
        <taxon>Hexapoda</taxon>
        <taxon>Insecta</taxon>
        <taxon>Pterygota</taxon>
        <taxon>Neoptera</taxon>
        <taxon>Paraneoptera</taxon>
        <taxon>Hemiptera</taxon>
        <taxon>Sternorrhyncha</taxon>
        <taxon>Aphidomorpha</taxon>
        <taxon>Aphidoidea</taxon>
        <taxon>Aphididae</taxon>
        <taxon>Macrosiphini</taxon>
        <taxon>Acyrthosiphon</taxon>
    </lineage>
</organism>
<name>C4WWX5_ACYPI</name>
<evidence type="ECO:0000256" key="1">
    <source>
        <dbReference type="ARBA" id="ARBA00004370"/>
    </source>
</evidence>
<dbReference type="PANTHER" id="PTHR48021:SF1">
    <property type="entry name" value="GH07001P-RELATED"/>
    <property type="match status" value="1"/>
</dbReference>
<dbReference type="Pfam" id="PF00083">
    <property type="entry name" value="Sugar_tr"/>
    <property type="match status" value="1"/>
</dbReference>
<dbReference type="InterPro" id="IPR050549">
    <property type="entry name" value="MFS_Trehalose_Transporter"/>
</dbReference>
<evidence type="ECO:0000313" key="6">
    <source>
        <dbReference type="EMBL" id="BAH72395.1"/>
    </source>
</evidence>
<protein>
    <submittedName>
        <fullName evidence="6">ACYPI000755 protein</fullName>
    </submittedName>
</protein>
<reference evidence="6" key="1">
    <citation type="submission" date="2009-06" db="EMBL/GenBank/DDBJ databases">
        <title>A full-length cDNA resource of the pea aphid, Acyrthosiphon pisum.</title>
        <authorList>
            <person name="Shigenobu S."/>
            <person name="Nakabachi A."/>
            <person name="Richards S."/>
        </authorList>
    </citation>
    <scope>NUCLEOTIDE SEQUENCE</scope>
    <source>
        <strain evidence="6">LSR1</strain>
        <tissue evidence="6">Whole body</tissue>
    </source>
</reference>
<evidence type="ECO:0000256" key="3">
    <source>
        <dbReference type="ARBA" id="ARBA00022989"/>
    </source>
</evidence>
<keyword evidence="3 5" id="KW-1133">Transmembrane helix</keyword>
<feature type="transmembrane region" description="Helical" evidence="5">
    <location>
        <begin position="18"/>
        <end position="42"/>
    </location>
</feature>
<dbReference type="GO" id="GO:0022857">
    <property type="term" value="F:transmembrane transporter activity"/>
    <property type="evidence" value="ECO:0007669"/>
    <property type="project" value="InterPro"/>
</dbReference>
<feature type="transmembrane region" description="Helical" evidence="5">
    <location>
        <begin position="86"/>
        <end position="105"/>
    </location>
</feature>